<evidence type="ECO:0000313" key="2">
    <source>
        <dbReference type="Proteomes" id="UP001165085"/>
    </source>
</evidence>
<sequence>MNFIIRSNASNVETNNAQHIAESHSLGDAWIHEEATLEGRSISHCCPGARQTRFVVHSGPIPQALLVDDQTCCNCNIQHGLTSPEFDSLDPNDIGNVEFYHEKLFSNGITCGLGDKRCPCCCNLPYLETMDPTGKKIGESRYICDMCLFVPKVDVFDEHDNKVYRLRPDTCCGGCCVLCRCGGEKGRCLRVPWVIRDPTTNMPLKCSQQSTGEDAQVTSLWTGLKRACQKKEAYFLNFPETADKNMKATLTGTALLIDMSFSEDQN</sequence>
<evidence type="ECO:0000313" key="1">
    <source>
        <dbReference type="EMBL" id="GMH69508.1"/>
    </source>
</evidence>
<evidence type="ECO:0008006" key="3">
    <source>
        <dbReference type="Google" id="ProtNLM"/>
    </source>
</evidence>
<reference evidence="2" key="1">
    <citation type="journal article" date="2023" name="Commun. Biol.">
        <title>Genome analysis of Parmales, the sister group of diatoms, reveals the evolutionary specialization of diatoms from phago-mixotrophs to photoautotrophs.</title>
        <authorList>
            <person name="Ban H."/>
            <person name="Sato S."/>
            <person name="Yoshikawa S."/>
            <person name="Yamada K."/>
            <person name="Nakamura Y."/>
            <person name="Ichinomiya M."/>
            <person name="Sato N."/>
            <person name="Blanc-Mathieu R."/>
            <person name="Endo H."/>
            <person name="Kuwata A."/>
            <person name="Ogata H."/>
        </authorList>
    </citation>
    <scope>NUCLEOTIDE SEQUENCE [LARGE SCALE GENOMIC DNA]</scope>
    <source>
        <strain evidence="2">NIES 3701</strain>
    </source>
</reference>
<dbReference type="OrthoDB" id="191150at2759"/>
<accession>A0A9W7EB04</accession>
<gene>
    <name evidence="1" type="ORF">TrST_g4467</name>
</gene>
<dbReference type="AlphaFoldDB" id="A0A9W7EB04"/>
<name>A0A9W7EB04_9STRA</name>
<protein>
    <recommendedName>
        <fullName evidence="3">Phospholipid scramblase</fullName>
    </recommendedName>
</protein>
<organism evidence="1 2">
    <name type="scientific">Triparma strigata</name>
    <dbReference type="NCBI Taxonomy" id="1606541"/>
    <lineage>
        <taxon>Eukaryota</taxon>
        <taxon>Sar</taxon>
        <taxon>Stramenopiles</taxon>
        <taxon>Ochrophyta</taxon>
        <taxon>Bolidophyceae</taxon>
        <taxon>Parmales</taxon>
        <taxon>Triparmaceae</taxon>
        <taxon>Triparma</taxon>
    </lineage>
</organism>
<comment type="caution">
    <text evidence="1">The sequence shown here is derived from an EMBL/GenBank/DDBJ whole genome shotgun (WGS) entry which is preliminary data.</text>
</comment>
<proteinExistence type="predicted"/>
<dbReference type="Proteomes" id="UP001165085">
    <property type="component" value="Unassembled WGS sequence"/>
</dbReference>
<dbReference type="EMBL" id="BRXY01000133">
    <property type="protein sequence ID" value="GMH69508.1"/>
    <property type="molecule type" value="Genomic_DNA"/>
</dbReference>
<keyword evidence="2" id="KW-1185">Reference proteome</keyword>